<protein>
    <submittedName>
        <fullName evidence="2">Glycosyltransferase family 4 protein</fullName>
    </submittedName>
</protein>
<dbReference type="Gene3D" id="3.40.50.2000">
    <property type="entry name" value="Glycogen Phosphorylase B"/>
    <property type="match status" value="2"/>
</dbReference>
<sequence>MSLSTAPGGDERLRSKPKKRLAIIVSHPIQHFVSLYRALADSPDIVVRVFYASRIGLDPYFDAEMNVELAWKMDLLAGYDHVFLAGAERVKSIGFSTIDSPGLEDALDAYDPDSVMVYGYNQRNALRAADWGHRMGRAVLMISDSELLQRRAFWRRAVKRLLVPLAYRRIDAFLSVGDRNEAYYRHHGVPASRIFRSPFTIDEGAFKRAAAVRAEVRAALRKDLGLEPDAIIALFVGKLTERKRPQDLLRAVSALADDGVTVHAVFAGNGALMEPMRQEIEALGAPGHLLGFVNVDRLPGLYAASDLLVHPSEADPHPLVCSEAACVGLPVVLSDRIGAEGATDIARSGENALVYPVGDVQALAAHIRSLAEDADLRAAMGRRALEIFGELDLHRSVDGIRRAIEAGPRRGRRA</sequence>
<dbReference type="InterPro" id="IPR050194">
    <property type="entry name" value="Glycosyltransferase_grp1"/>
</dbReference>
<accession>A0ABY4TPZ1</accession>
<dbReference type="RefSeq" id="WP_250748537.1">
    <property type="nucleotide sequence ID" value="NZ_CP098401.1"/>
</dbReference>
<proteinExistence type="predicted"/>
<dbReference type="SUPFAM" id="SSF53756">
    <property type="entry name" value="UDP-Glycosyltransferase/glycogen phosphorylase"/>
    <property type="match status" value="1"/>
</dbReference>
<reference evidence="2" key="1">
    <citation type="submission" date="2022-05" db="EMBL/GenBank/DDBJ databases">
        <title>Sphingomonas sp. strain RMG20 Genome sequencing and assembly.</title>
        <authorList>
            <person name="Kim I."/>
        </authorList>
    </citation>
    <scope>NUCLEOTIDE SEQUENCE</scope>
    <source>
        <strain evidence="2">RMG20</strain>
    </source>
</reference>
<dbReference type="Proteomes" id="UP001055580">
    <property type="component" value="Chromosome"/>
</dbReference>
<dbReference type="PANTHER" id="PTHR45947">
    <property type="entry name" value="SULFOQUINOVOSYL TRANSFERASE SQD2"/>
    <property type="match status" value="1"/>
</dbReference>
<dbReference type="InterPro" id="IPR001296">
    <property type="entry name" value="Glyco_trans_1"/>
</dbReference>
<keyword evidence="3" id="KW-1185">Reference proteome</keyword>
<evidence type="ECO:0000259" key="1">
    <source>
        <dbReference type="Pfam" id="PF00534"/>
    </source>
</evidence>
<name>A0ABY4TPZ1_9SPHN</name>
<evidence type="ECO:0000313" key="2">
    <source>
        <dbReference type="EMBL" id="URW74447.1"/>
    </source>
</evidence>
<dbReference type="EMBL" id="CP098401">
    <property type="protein sequence ID" value="URW74447.1"/>
    <property type="molecule type" value="Genomic_DNA"/>
</dbReference>
<dbReference type="Pfam" id="PF00534">
    <property type="entry name" value="Glycos_transf_1"/>
    <property type="match status" value="1"/>
</dbReference>
<dbReference type="CDD" id="cd03801">
    <property type="entry name" value="GT4_PimA-like"/>
    <property type="match status" value="1"/>
</dbReference>
<gene>
    <name evidence="2" type="ORF">M9980_07575</name>
</gene>
<organism evidence="2 3">
    <name type="scientific">Sphingomonas donggukensis</name>
    <dbReference type="NCBI Taxonomy" id="2949093"/>
    <lineage>
        <taxon>Bacteria</taxon>
        <taxon>Pseudomonadati</taxon>
        <taxon>Pseudomonadota</taxon>
        <taxon>Alphaproteobacteria</taxon>
        <taxon>Sphingomonadales</taxon>
        <taxon>Sphingomonadaceae</taxon>
        <taxon>Sphingomonas</taxon>
    </lineage>
</organism>
<feature type="domain" description="Glycosyl transferase family 1" evidence="1">
    <location>
        <begin position="218"/>
        <end position="384"/>
    </location>
</feature>
<evidence type="ECO:0000313" key="3">
    <source>
        <dbReference type="Proteomes" id="UP001055580"/>
    </source>
</evidence>
<dbReference type="PANTHER" id="PTHR45947:SF3">
    <property type="entry name" value="SULFOQUINOVOSYL TRANSFERASE SQD2"/>
    <property type="match status" value="1"/>
</dbReference>